<evidence type="ECO:0000313" key="2">
    <source>
        <dbReference type="Proteomes" id="UP000030645"/>
    </source>
</evidence>
<gene>
    <name evidence="1" type="ORF">L484_005062</name>
</gene>
<keyword evidence="2" id="KW-1185">Reference proteome</keyword>
<dbReference type="Gene3D" id="3.40.50.720">
    <property type="entry name" value="NAD(P)-binding Rossmann-like Domain"/>
    <property type="match status" value="1"/>
</dbReference>
<dbReference type="eggNOG" id="KOG0725">
    <property type="taxonomic scope" value="Eukaryota"/>
</dbReference>
<dbReference type="PANTHER" id="PTHR44375:SF2">
    <property type="entry name" value="BETA-KETOACYL-ACP REDUCTASE-LIKE PROTEIN-RELATED"/>
    <property type="match status" value="1"/>
</dbReference>
<proteinExistence type="predicted"/>
<dbReference type="Proteomes" id="UP000030645">
    <property type="component" value="Unassembled WGS sequence"/>
</dbReference>
<dbReference type="EMBL" id="KE343802">
    <property type="protein sequence ID" value="EXB41836.1"/>
    <property type="molecule type" value="Genomic_DNA"/>
</dbReference>
<name>W9QME1_9ROSA</name>
<dbReference type="AlphaFoldDB" id="W9QME1"/>
<accession>W9QME1</accession>
<dbReference type="PANTHER" id="PTHR44375">
    <property type="entry name" value="BETA-KETOACYL-ACP REDUCTASE-LIKE PROTEIN-RELATED"/>
    <property type="match status" value="1"/>
</dbReference>
<protein>
    <recommendedName>
        <fullName evidence="3">3-oxoacyl-[acyl-carrier-protein] reductase FabG</fullName>
    </recommendedName>
</protein>
<dbReference type="SUPFAM" id="SSF51735">
    <property type="entry name" value="NAD(P)-binding Rossmann-fold domains"/>
    <property type="match status" value="1"/>
</dbReference>
<reference evidence="2" key="1">
    <citation type="submission" date="2013-01" db="EMBL/GenBank/DDBJ databases">
        <title>Draft Genome Sequence of a Mulberry Tree, Morus notabilis C.K. Schneid.</title>
        <authorList>
            <person name="He N."/>
            <person name="Zhao S."/>
        </authorList>
    </citation>
    <scope>NUCLEOTIDE SEQUENCE</scope>
</reference>
<evidence type="ECO:0008006" key="3">
    <source>
        <dbReference type="Google" id="ProtNLM"/>
    </source>
</evidence>
<dbReference type="STRING" id="981085.W9QME1"/>
<dbReference type="InterPro" id="IPR036291">
    <property type="entry name" value="NAD(P)-bd_dom_sf"/>
</dbReference>
<organism evidence="1 2">
    <name type="scientific">Morus notabilis</name>
    <dbReference type="NCBI Taxonomy" id="981085"/>
    <lineage>
        <taxon>Eukaryota</taxon>
        <taxon>Viridiplantae</taxon>
        <taxon>Streptophyta</taxon>
        <taxon>Embryophyta</taxon>
        <taxon>Tracheophyta</taxon>
        <taxon>Spermatophyta</taxon>
        <taxon>Magnoliopsida</taxon>
        <taxon>eudicotyledons</taxon>
        <taxon>Gunneridae</taxon>
        <taxon>Pentapetalae</taxon>
        <taxon>rosids</taxon>
        <taxon>fabids</taxon>
        <taxon>Rosales</taxon>
        <taxon>Moraceae</taxon>
        <taxon>Moreae</taxon>
        <taxon>Morus</taxon>
    </lineage>
</organism>
<sequence>MASEHQLEPWHDLSGKVGCHVIATTRRVDRLKSLYDQINNVVLPTQSSSVDLRGVVVELDVCADGPTIEKSVVQKAWEAFGRIDALINNAGFRGFCFVLINNAGFRGFCFVLINRASERRLRS</sequence>
<evidence type="ECO:0000313" key="1">
    <source>
        <dbReference type="EMBL" id="EXB41836.1"/>
    </source>
</evidence>